<dbReference type="Proteomes" id="UP001159363">
    <property type="component" value="Chromosome 12"/>
</dbReference>
<dbReference type="EMBL" id="JARBHB010000013">
    <property type="protein sequence ID" value="KAJ8870685.1"/>
    <property type="molecule type" value="Genomic_DNA"/>
</dbReference>
<keyword evidence="3" id="KW-1185">Reference proteome</keyword>
<sequence length="81" mass="9327">MQQIFTIWPSANTIPYLLVLWSPLCNAHIHVKQPSLSMICKWLNHSWALISDIVKTFKKTGISPELESSEEDILWQECEAS</sequence>
<evidence type="ECO:0000256" key="1">
    <source>
        <dbReference type="SAM" id="SignalP"/>
    </source>
</evidence>
<reference evidence="2 3" key="1">
    <citation type="submission" date="2023-02" db="EMBL/GenBank/DDBJ databases">
        <title>LHISI_Scaffold_Assembly.</title>
        <authorList>
            <person name="Stuart O.P."/>
            <person name="Cleave R."/>
            <person name="Magrath M.J.L."/>
            <person name="Mikheyev A.S."/>
        </authorList>
    </citation>
    <scope>NUCLEOTIDE SEQUENCE [LARGE SCALE GENOMIC DNA]</scope>
    <source>
        <strain evidence="2">Daus_M_001</strain>
        <tissue evidence="2">Leg muscle</tissue>
    </source>
</reference>
<comment type="caution">
    <text evidence="2">The sequence shown here is derived from an EMBL/GenBank/DDBJ whole genome shotgun (WGS) entry which is preliminary data.</text>
</comment>
<accession>A0ABQ9GE50</accession>
<organism evidence="2 3">
    <name type="scientific">Dryococelus australis</name>
    <dbReference type="NCBI Taxonomy" id="614101"/>
    <lineage>
        <taxon>Eukaryota</taxon>
        <taxon>Metazoa</taxon>
        <taxon>Ecdysozoa</taxon>
        <taxon>Arthropoda</taxon>
        <taxon>Hexapoda</taxon>
        <taxon>Insecta</taxon>
        <taxon>Pterygota</taxon>
        <taxon>Neoptera</taxon>
        <taxon>Polyneoptera</taxon>
        <taxon>Phasmatodea</taxon>
        <taxon>Verophasmatodea</taxon>
        <taxon>Anareolatae</taxon>
        <taxon>Phasmatidae</taxon>
        <taxon>Eurycanthinae</taxon>
        <taxon>Dryococelus</taxon>
    </lineage>
</organism>
<evidence type="ECO:0000313" key="2">
    <source>
        <dbReference type="EMBL" id="KAJ8870685.1"/>
    </source>
</evidence>
<protein>
    <submittedName>
        <fullName evidence="2">Uncharacterized protein</fullName>
    </submittedName>
</protein>
<evidence type="ECO:0000313" key="3">
    <source>
        <dbReference type="Proteomes" id="UP001159363"/>
    </source>
</evidence>
<gene>
    <name evidence="2" type="ORF">PR048_029709</name>
</gene>
<feature type="chain" id="PRO_5046930668" evidence="1">
    <location>
        <begin position="28"/>
        <end position="81"/>
    </location>
</feature>
<name>A0ABQ9GE50_9NEOP</name>
<keyword evidence="1" id="KW-0732">Signal</keyword>
<proteinExistence type="predicted"/>
<feature type="signal peptide" evidence="1">
    <location>
        <begin position="1"/>
        <end position="27"/>
    </location>
</feature>